<reference evidence="1" key="2">
    <citation type="journal article" date="2019" name="IMA Fungus">
        <title>Genome sequencing and comparison of five Tilletia species to identify candidate genes for the detection of regulated species infecting wheat.</title>
        <authorList>
            <person name="Nguyen H.D.T."/>
            <person name="Sultana T."/>
            <person name="Kesanakurti P."/>
            <person name="Hambleton S."/>
        </authorList>
    </citation>
    <scope>NUCLEOTIDE SEQUENCE</scope>
    <source>
        <strain evidence="1">DAOMC 236422</strain>
    </source>
</reference>
<reference evidence="1" key="1">
    <citation type="submission" date="2016-04" db="EMBL/GenBank/DDBJ databases">
        <authorList>
            <person name="Nguyen H.D."/>
            <person name="Samba Siva P."/>
            <person name="Cullis J."/>
            <person name="Levesque C.A."/>
            <person name="Hambleton S."/>
        </authorList>
    </citation>
    <scope>NUCLEOTIDE SEQUENCE</scope>
    <source>
        <strain evidence="1">DAOMC 236422</strain>
    </source>
</reference>
<dbReference type="Proteomes" id="UP000078113">
    <property type="component" value="Unassembled WGS sequence"/>
</dbReference>
<name>A0A8X7N045_9BASI</name>
<proteinExistence type="predicted"/>
<dbReference type="AlphaFoldDB" id="A0A8X7N045"/>
<sequence>MSSLKITESSALSIQQLMQLGVQLEYQELPKGRGWRCILTPPPSWQTNKIVSEIQRTKKKAKADLALRTRDIVSELDCFLRPSNSVTRRRGRGMAPLAPTRLEEGIQVQAQQLQSYRGLEIGFDPEKDTWSVHATFVDLNKLPETALNGLCRRMIVLTLDPVPETSGIKMHFPS</sequence>
<evidence type="ECO:0000313" key="1">
    <source>
        <dbReference type="EMBL" id="KAE8260206.1"/>
    </source>
</evidence>
<organism evidence="1 2">
    <name type="scientific">Tilletia walkeri</name>
    <dbReference type="NCBI Taxonomy" id="117179"/>
    <lineage>
        <taxon>Eukaryota</taxon>
        <taxon>Fungi</taxon>
        <taxon>Dikarya</taxon>
        <taxon>Basidiomycota</taxon>
        <taxon>Ustilaginomycotina</taxon>
        <taxon>Exobasidiomycetes</taxon>
        <taxon>Tilletiales</taxon>
        <taxon>Tilletiaceae</taxon>
        <taxon>Tilletia</taxon>
    </lineage>
</organism>
<evidence type="ECO:0000313" key="2">
    <source>
        <dbReference type="Proteomes" id="UP000078113"/>
    </source>
</evidence>
<comment type="caution">
    <text evidence="1">The sequence shown here is derived from an EMBL/GenBank/DDBJ whole genome shotgun (WGS) entry which is preliminary data.</text>
</comment>
<gene>
    <name evidence="1" type="ORF">A4X09_0g7781</name>
</gene>
<accession>A0A8X7N045</accession>
<protein>
    <submittedName>
        <fullName evidence="1">Uncharacterized protein</fullName>
    </submittedName>
</protein>
<feature type="non-terminal residue" evidence="1">
    <location>
        <position position="1"/>
    </location>
</feature>
<keyword evidence="2" id="KW-1185">Reference proteome</keyword>
<dbReference type="EMBL" id="LWDG02001165">
    <property type="protein sequence ID" value="KAE8260206.1"/>
    <property type="molecule type" value="Genomic_DNA"/>
</dbReference>